<feature type="region of interest" description="Disordered" evidence="1">
    <location>
        <begin position="1"/>
        <end position="38"/>
    </location>
</feature>
<reference evidence="2" key="2">
    <citation type="submission" date="2015-06" db="UniProtKB">
        <authorList>
            <consortium name="EnsemblMetazoa"/>
        </authorList>
    </citation>
    <scope>IDENTIFICATION</scope>
</reference>
<protein>
    <submittedName>
        <fullName evidence="2">Uncharacterized protein</fullName>
    </submittedName>
</protein>
<dbReference type="EnsemblMetazoa" id="tetur27g00290.1">
    <property type="protein sequence ID" value="tetur27g00290.1"/>
    <property type="gene ID" value="tetur27g00290"/>
</dbReference>
<accession>T1KYD6</accession>
<keyword evidence="3" id="KW-1185">Reference proteome</keyword>
<reference evidence="3" key="1">
    <citation type="submission" date="2011-08" db="EMBL/GenBank/DDBJ databases">
        <authorList>
            <person name="Rombauts S."/>
        </authorList>
    </citation>
    <scope>NUCLEOTIDE SEQUENCE</scope>
    <source>
        <strain evidence="3">London</strain>
    </source>
</reference>
<name>T1KYD6_TETUR</name>
<feature type="compositionally biased region" description="Polar residues" evidence="1">
    <location>
        <begin position="24"/>
        <end position="35"/>
    </location>
</feature>
<evidence type="ECO:0000313" key="2">
    <source>
        <dbReference type="EnsemblMetazoa" id="tetur27g00290.1"/>
    </source>
</evidence>
<proteinExistence type="predicted"/>
<sequence>MSFIDGYQPKTLQPPPPVSLSSSNRTRSQNAQSNFEWRMRNRDKHIAKVKAREARKYREATNSQCQERIGETKA</sequence>
<dbReference type="Proteomes" id="UP000015104">
    <property type="component" value="Unassembled WGS sequence"/>
</dbReference>
<dbReference type="AlphaFoldDB" id="T1KYD6"/>
<evidence type="ECO:0000313" key="3">
    <source>
        <dbReference type="Proteomes" id="UP000015104"/>
    </source>
</evidence>
<feature type="region of interest" description="Disordered" evidence="1">
    <location>
        <begin position="51"/>
        <end position="74"/>
    </location>
</feature>
<organism evidence="2 3">
    <name type="scientific">Tetranychus urticae</name>
    <name type="common">Two-spotted spider mite</name>
    <dbReference type="NCBI Taxonomy" id="32264"/>
    <lineage>
        <taxon>Eukaryota</taxon>
        <taxon>Metazoa</taxon>
        <taxon>Ecdysozoa</taxon>
        <taxon>Arthropoda</taxon>
        <taxon>Chelicerata</taxon>
        <taxon>Arachnida</taxon>
        <taxon>Acari</taxon>
        <taxon>Acariformes</taxon>
        <taxon>Trombidiformes</taxon>
        <taxon>Prostigmata</taxon>
        <taxon>Eleutherengona</taxon>
        <taxon>Raphignathae</taxon>
        <taxon>Tetranychoidea</taxon>
        <taxon>Tetranychidae</taxon>
        <taxon>Tetranychus</taxon>
    </lineage>
</organism>
<dbReference type="EMBL" id="CAEY01000711">
    <property type="status" value="NOT_ANNOTATED_CDS"/>
    <property type="molecule type" value="Genomic_DNA"/>
</dbReference>
<evidence type="ECO:0000256" key="1">
    <source>
        <dbReference type="SAM" id="MobiDB-lite"/>
    </source>
</evidence>
<dbReference type="HOGENOM" id="CLU_2690979_0_0_1"/>